<dbReference type="GO" id="GO:0043874">
    <property type="term" value="F:acireductone synthase activity"/>
    <property type="evidence" value="ECO:0007669"/>
    <property type="project" value="UniProtKB-EC"/>
</dbReference>
<dbReference type="InterPro" id="IPR036412">
    <property type="entry name" value="HAD-like_sf"/>
</dbReference>
<dbReference type="GO" id="GO:0043715">
    <property type="term" value="F:2,3-diketo-5-methylthiopentyl-1-phosphate enolase activity"/>
    <property type="evidence" value="ECO:0007669"/>
    <property type="project" value="UniProtKB-UniRule"/>
</dbReference>
<name>A0A1X9LGX6_9MICO</name>
<evidence type="ECO:0000256" key="2">
    <source>
        <dbReference type="ARBA" id="ARBA00022801"/>
    </source>
</evidence>
<comment type="pathway">
    <text evidence="4">Amino-acid biosynthesis; L-methionine biosynthesis via salvage pathway; L-methionine from S-methyl-5-thio-alpha-D-ribose 1-phosphate: step 3/6.</text>
</comment>
<gene>
    <name evidence="4" type="primary">mtnC</name>
    <name evidence="6" type="ORF">B5808_03800</name>
</gene>
<dbReference type="Gene3D" id="3.40.50.1000">
    <property type="entry name" value="HAD superfamily/HAD-like"/>
    <property type="match status" value="1"/>
</dbReference>
<accession>A0A1X9LGX6</accession>
<dbReference type="UniPathway" id="UPA00904">
    <property type="reaction ID" value="UER00876"/>
</dbReference>
<comment type="similarity">
    <text evidence="4">Belongs to the HAD-like hydrolase superfamily. MasA/MtnC family.</text>
</comment>
<comment type="function">
    <text evidence="4">Bifunctional enzyme that catalyzes the enolization of 2,3-diketo-5-methylthiopentyl-1-phosphate (DK-MTP-1-P) into the intermediate 2-hydroxy-3-keto-5-methylthiopentenyl-1-phosphate (HK-MTPenyl-1-P), which is then dephosphorylated to form the acireductone 1,2-dihydroxy-3-keto-5-methylthiopentene (DHK-MTPene).</text>
</comment>
<dbReference type="InterPro" id="IPR023943">
    <property type="entry name" value="Enolase-ppase_E1"/>
</dbReference>
<evidence type="ECO:0000313" key="6">
    <source>
        <dbReference type="EMBL" id="ARJ04444.1"/>
    </source>
</evidence>
<dbReference type="SFLD" id="SFLDG01129">
    <property type="entry name" value="C1.5:_HAD__Beta-PGM__Phosphata"/>
    <property type="match status" value="1"/>
</dbReference>
<dbReference type="Gene3D" id="1.10.720.60">
    <property type="match status" value="1"/>
</dbReference>
<dbReference type="SFLD" id="SFLDS00003">
    <property type="entry name" value="Haloacid_Dehalogenase"/>
    <property type="match status" value="1"/>
</dbReference>
<keyword evidence="3 4" id="KW-0486">Methionine biosynthesis</keyword>
<dbReference type="AlphaFoldDB" id="A0A1X9LGX6"/>
<evidence type="ECO:0000256" key="3">
    <source>
        <dbReference type="ARBA" id="ARBA00023167"/>
    </source>
</evidence>
<dbReference type="SUPFAM" id="SSF56784">
    <property type="entry name" value="HAD-like"/>
    <property type="match status" value="1"/>
</dbReference>
<proteinExistence type="inferred from homology"/>
<dbReference type="EMBL" id="CP020715">
    <property type="protein sequence ID" value="ARJ04444.1"/>
    <property type="molecule type" value="Genomic_DNA"/>
</dbReference>
<reference evidence="6 7" key="1">
    <citation type="submission" date="2017-04" db="EMBL/GenBank/DDBJ databases">
        <authorList>
            <person name="Afonso C.L."/>
            <person name="Miller P.J."/>
            <person name="Scott M.A."/>
            <person name="Spackman E."/>
            <person name="Goraichik I."/>
            <person name="Dimitrov K.M."/>
            <person name="Suarez D.L."/>
            <person name="Swayne D.E."/>
        </authorList>
    </citation>
    <scope>NUCLEOTIDE SEQUENCE [LARGE SCALE GENOMIC DNA]</scope>
    <source>
        <strain evidence="7">XA(T)</strain>
    </source>
</reference>
<feature type="region of interest" description="Disordered" evidence="5">
    <location>
        <begin position="1"/>
        <end position="63"/>
    </location>
</feature>
<keyword evidence="4" id="KW-0460">Magnesium</keyword>
<comment type="subunit">
    <text evidence="4">Monomer.</text>
</comment>
<dbReference type="NCBIfam" id="TIGR01691">
    <property type="entry name" value="enolase-ppase"/>
    <property type="match status" value="1"/>
</dbReference>
<dbReference type="Proteomes" id="UP000192775">
    <property type="component" value="Chromosome"/>
</dbReference>
<protein>
    <recommendedName>
        <fullName evidence="4">Enolase-phosphatase E1</fullName>
        <ecNumber evidence="4">3.1.3.77</ecNumber>
    </recommendedName>
    <alternativeName>
        <fullName evidence="4">2,3-diketo-5-methylthio-1-phosphopentane phosphatase</fullName>
    </alternativeName>
</protein>
<keyword evidence="1 4" id="KW-0028">Amino-acid biosynthesis</keyword>
<dbReference type="GO" id="GO:0000287">
    <property type="term" value="F:magnesium ion binding"/>
    <property type="evidence" value="ECO:0007669"/>
    <property type="project" value="UniProtKB-UniRule"/>
</dbReference>
<keyword evidence="4" id="KW-0479">Metal-binding</keyword>
<dbReference type="STRING" id="1619308.B5808_03800"/>
<dbReference type="PANTHER" id="PTHR20371">
    <property type="entry name" value="ENOLASE-PHOSPHATASE E1"/>
    <property type="match status" value="1"/>
</dbReference>
<dbReference type="EC" id="3.1.3.77" evidence="4"/>
<dbReference type="CDD" id="cd01629">
    <property type="entry name" value="HAD_EP"/>
    <property type="match status" value="1"/>
</dbReference>
<dbReference type="SFLD" id="SFLDG01133">
    <property type="entry name" value="C1.5.4:_Enolase-phosphatase_Li"/>
    <property type="match status" value="1"/>
</dbReference>
<dbReference type="PANTHER" id="PTHR20371:SF1">
    <property type="entry name" value="ENOLASE-PHOSPHATASE E1"/>
    <property type="match status" value="1"/>
</dbReference>
<organism evidence="6 7">
    <name type="scientific">Cnuibacter physcomitrellae</name>
    <dbReference type="NCBI Taxonomy" id="1619308"/>
    <lineage>
        <taxon>Bacteria</taxon>
        <taxon>Bacillati</taxon>
        <taxon>Actinomycetota</taxon>
        <taxon>Actinomycetes</taxon>
        <taxon>Micrococcales</taxon>
        <taxon>Microbacteriaceae</taxon>
        <taxon>Cnuibacter</taxon>
    </lineage>
</organism>
<comment type="catalytic activity">
    <reaction evidence="4">
        <text>5-methylsulfanyl-2,3-dioxopentyl phosphate + H2O = 1,2-dihydroxy-5-(methylsulfanyl)pent-1-en-3-one + phosphate</text>
        <dbReference type="Rhea" id="RHEA:21700"/>
        <dbReference type="ChEBI" id="CHEBI:15377"/>
        <dbReference type="ChEBI" id="CHEBI:43474"/>
        <dbReference type="ChEBI" id="CHEBI:49252"/>
        <dbReference type="ChEBI" id="CHEBI:58828"/>
        <dbReference type="EC" id="3.1.3.77"/>
    </reaction>
</comment>
<evidence type="ECO:0000313" key="7">
    <source>
        <dbReference type="Proteomes" id="UP000192775"/>
    </source>
</evidence>
<comment type="pathway">
    <text evidence="4">Amino-acid biosynthesis; L-methionine biosynthesis via salvage pathway; L-methionine from S-methyl-5-thio-alpha-D-ribose 1-phosphate: step 4/6.</text>
</comment>
<sequence length="301" mass="32460">MRRRRTSSPAGALPRPSRSVPSTPLPRCPCRRLRRPAALSATAPHPPDHRPAIPPEEPVNDTPDPLLVHAKVLVVDLEGTTSAAGFILGDLYDYARPRLAAWIDGHADDPAIAEARRQVIADAHLASDASTDEIVAVLHEWMERDVKATPLKTIQGQIWAEGFDRGEVTSHFFDDVVPRLRRWHDAGVGLAVFSSGSVASQVPWFKHSPSGDLTPLVTDFFDTVKAGPKKEAASYETIASALGVDAGDLVFFTDNPGEVSAAQEAGWQVVAFSREGEPFFEADFGTASVVASFDDVEVVAP</sequence>
<keyword evidence="2 4" id="KW-0378">Hydrolase</keyword>
<evidence type="ECO:0000256" key="1">
    <source>
        <dbReference type="ARBA" id="ARBA00022605"/>
    </source>
</evidence>
<dbReference type="KEGG" id="cphy:B5808_03800"/>
<evidence type="ECO:0000256" key="4">
    <source>
        <dbReference type="HAMAP-Rule" id="MF_01681"/>
    </source>
</evidence>
<comment type="cofactor">
    <cofactor evidence="4">
        <name>Mg(2+)</name>
        <dbReference type="ChEBI" id="CHEBI:18420"/>
    </cofactor>
    <text evidence="4">Binds 1 Mg(2+) ion per subunit.</text>
</comment>
<keyword evidence="7" id="KW-1185">Reference proteome</keyword>
<dbReference type="InterPro" id="IPR023214">
    <property type="entry name" value="HAD_sf"/>
</dbReference>
<dbReference type="GO" id="GO:0043716">
    <property type="term" value="F:2-hydroxy-3-keto-5-methylthiopentenyl-1-phosphate phosphatase activity"/>
    <property type="evidence" value="ECO:0007669"/>
    <property type="project" value="UniProtKB-UniRule"/>
</dbReference>
<dbReference type="Pfam" id="PF00702">
    <property type="entry name" value="Hydrolase"/>
    <property type="match status" value="1"/>
</dbReference>
<evidence type="ECO:0000256" key="5">
    <source>
        <dbReference type="SAM" id="MobiDB-lite"/>
    </source>
</evidence>
<dbReference type="HAMAP" id="MF_01681">
    <property type="entry name" value="Salvage_MtnC"/>
    <property type="match status" value="1"/>
</dbReference>
<dbReference type="GO" id="GO:0019509">
    <property type="term" value="P:L-methionine salvage from methylthioadenosine"/>
    <property type="evidence" value="ECO:0007669"/>
    <property type="project" value="UniProtKB-UniRule"/>
</dbReference>